<dbReference type="AlphaFoldDB" id="A0A5C8UL00"/>
<organism evidence="1 2">
    <name type="scientific">Lacisediminihabitans profunda</name>
    <dbReference type="NCBI Taxonomy" id="2594790"/>
    <lineage>
        <taxon>Bacteria</taxon>
        <taxon>Bacillati</taxon>
        <taxon>Actinomycetota</taxon>
        <taxon>Actinomycetes</taxon>
        <taxon>Micrococcales</taxon>
        <taxon>Microbacteriaceae</taxon>
        <taxon>Lacisediminihabitans</taxon>
    </lineage>
</organism>
<dbReference type="Proteomes" id="UP000321379">
    <property type="component" value="Unassembled WGS sequence"/>
</dbReference>
<proteinExistence type="predicted"/>
<dbReference type="RefSeq" id="WP_147785229.1">
    <property type="nucleotide sequence ID" value="NZ_VRMG01000019.1"/>
</dbReference>
<gene>
    <name evidence="1" type="ORF">FVP33_18755</name>
</gene>
<sequence length="148" mass="16530">MISDEDIVASLQSVGMRRCTPEPSPLDYDITDVRGGNGTVEFVITVRDGLRARVRLDLPSSGKFQPWLYEYPDNADEWVQQLLTWTDEEVFTLGLGASRARKAEDGESFVIAEPYGWRLADTAEHEARLASAGPFGWHGNVYAEKEGH</sequence>
<evidence type="ECO:0000313" key="2">
    <source>
        <dbReference type="Proteomes" id="UP000321379"/>
    </source>
</evidence>
<keyword evidence="2" id="KW-1185">Reference proteome</keyword>
<evidence type="ECO:0000313" key="1">
    <source>
        <dbReference type="EMBL" id="TXN27895.1"/>
    </source>
</evidence>
<name>A0A5C8UL00_9MICO</name>
<accession>A0A5C8UL00</accession>
<comment type="caution">
    <text evidence="1">The sequence shown here is derived from an EMBL/GenBank/DDBJ whole genome shotgun (WGS) entry which is preliminary data.</text>
</comment>
<reference evidence="1 2" key="1">
    <citation type="submission" date="2019-08" db="EMBL/GenBank/DDBJ databases">
        <title>Bacterial whole genome sequence for Glaciihabitans sp. CHu50b-6-2.</title>
        <authorList>
            <person name="Jin L."/>
        </authorList>
    </citation>
    <scope>NUCLEOTIDE SEQUENCE [LARGE SCALE GENOMIC DNA]</scope>
    <source>
        <strain evidence="1 2">CHu50b-6-2</strain>
    </source>
</reference>
<protein>
    <submittedName>
        <fullName evidence="1">Uncharacterized protein</fullName>
    </submittedName>
</protein>
<dbReference type="EMBL" id="VRMG01000019">
    <property type="protein sequence ID" value="TXN27895.1"/>
    <property type="molecule type" value="Genomic_DNA"/>
</dbReference>